<dbReference type="AlphaFoldDB" id="A0AAV1JJ60"/>
<keyword evidence="1" id="KW-0472">Membrane</keyword>
<dbReference type="EMBL" id="CAVLEF010000010">
    <property type="protein sequence ID" value="CAK1548440.1"/>
    <property type="molecule type" value="Genomic_DNA"/>
</dbReference>
<keyword evidence="1" id="KW-1133">Transmembrane helix</keyword>
<reference evidence="2 3" key="1">
    <citation type="submission" date="2023-11" db="EMBL/GenBank/DDBJ databases">
        <authorList>
            <person name="Okamura Y."/>
        </authorList>
    </citation>
    <scope>NUCLEOTIDE SEQUENCE [LARGE SCALE GENOMIC DNA]</scope>
</reference>
<comment type="caution">
    <text evidence="2">The sequence shown here is derived from an EMBL/GenBank/DDBJ whole genome shotgun (WGS) entry which is preliminary data.</text>
</comment>
<name>A0AAV1JJ60_9NEOP</name>
<dbReference type="Proteomes" id="UP001497472">
    <property type="component" value="Unassembled WGS sequence"/>
</dbReference>
<evidence type="ECO:0000313" key="2">
    <source>
        <dbReference type="EMBL" id="CAK1548440.1"/>
    </source>
</evidence>
<feature type="transmembrane region" description="Helical" evidence="1">
    <location>
        <begin position="88"/>
        <end position="110"/>
    </location>
</feature>
<protein>
    <submittedName>
        <fullName evidence="2">Uncharacterized protein</fullName>
    </submittedName>
</protein>
<accession>A0AAV1JJ60</accession>
<keyword evidence="3" id="KW-1185">Reference proteome</keyword>
<evidence type="ECO:0000313" key="3">
    <source>
        <dbReference type="Proteomes" id="UP001497472"/>
    </source>
</evidence>
<gene>
    <name evidence="2" type="ORF">LNINA_LOCUS7823</name>
</gene>
<keyword evidence="1" id="KW-0812">Transmembrane</keyword>
<proteinExistence type="predicted"/>
<organism evidence="2 3">
    <name type="scientific">Leptosia nina</name>
    <dbReference type="NCBI Taxonomy" id="320188"/>
    <lineage>
        <taxon>Eukaryota</taxon>
        <taxon>Metazoa</taxon>
        <taxon>Ecdysozoa</taxon>
        <taxon>Arthropoda</taxon>
        <taxon>Hexapoda</taxon>
        <taxon>Insecta</taxon>
        <taxon>Pterygota</taxon>
        <taxon>Neoptera</taxon>
        <taxon>Endopterygota</taxon>
        <taxon>Lepidoptera</taxon>
        <taxon>Glossata</taxon>
        <taxon>Ditrysia</taxon>
        <taxon>Papilionoidea</taxon>
        <taxon>Pieridae</taxon>
        <taxon>Pierinae</taxon>
        <taxon>Leptosia</taxon>
    </lineage>
</organism>
<evidence type="ECO:0000256" key="1">
    <source>
        <dbReference type="SAM" id="Phobius"/>
    </source>
</evidence>
<sequence length="112" mass="12205">MQDLGTRVESPGKKLRLCEHAKGSRLRYNIDIGILMCEATDTSVACSGENIERNDGGVRLWRQTEDGAALQTTGTGCATCSKQPNSYFFFWAFSAALVILPVVTSLKVTLCN</sequence>